<dbReference type="SMART" id="SM00487">
    <property type="entry name" value="DEXDc"/>
    <property type="match status" value="1"/>
</dbReference>
<feature type="compositionally biased region" description="Polar residues" evidence="10">
    <location>
        <begin position="159"/>
        <end position="170"/>
    </location>
</feature>
<dbReference type="GO" id="GO:0005524">
    <property type="term" value="F:ATP binding"/>
    <property type="evidence" value="ECO:0007669"/>
    <property type="project" value="UniProtKB-KW"/>
</dbReference>
<accession>A0A9P8N0X1</accession>
<dbReference type="SUPFAM" id="SSF57850">
    <property type="entry name" value="RING/U-box"/>
    <property type="match status" value="1"/>
</dbReference>
<keyword evidence="3" id="KW-0547">Nucleotide-binding</keyword>
<dbReference type="Pfam" id="PF00271">
    <property type="entry name" value="Helicase_C"/>
    <property type="match status" value="1"/>
</dbReference>
<feature type="compositionally biased region" description="Low complexity" evidence="10">
    <location>
        <begin position="81"/>
        <end position="99"/>
    </location>
</feature>
<dbReference type="Gene3D" id="3.40.50.10810">
    <property type="entry name" value="Tandem AAA-ATPase domain"/>
    <property type="match status" value="1"/>
</dbReference>
<protein>
    <submittedName>
        <fullName evidence="14">Zinc finger, c3HC4 type (RING finger) domain-containing protein</fullName>
    </submittedName>
</protein>
<evidence type="ECO:0000256" key="10">
    <source>
        <dbReference type="SAM" id="MobiDB-lite"/>
    </source>
</evidence>
<keyword evidence="8" id="KW-0067">ATP-binding</keyword>
<evidence type="ECO:0000256" key="9">
    <source>
        <dbReference type="PROSITE-ProRule" id="PRU00175"/>
    </source>
</evidence>
<feature type="region of interest" description="Disordered" evidence="10">
    <location>
        <begin position="27"/>
        <end position="172"/>
    </location>
</feature>
<dbReference type="OrthoDB" id="423559at2759"/>
<feature type="domain" description="Helicase C-terminal" evidence="13">
    <location>
        <begin position="962"/>
        <end position="1127"/>
    </location>
</feature>
<dbReference type="GO" id="GO:0005737">
    <property type="term" value="C:cytoplasm"/>
    <property type="evidence" value="ECO:0007669"/>
    <property type="project" value="TreeGrafter"/>
</dbReference>
<feature type="domain" description="RING-type" evidence="11">
    <location>
        <begin position="775"/>
        <end position="827"/>
    </location>
</feature>
<evidence type="ECO:0000313" key="15">
    <source>
        <dbReference type="Proteomes" id="UP000824596"/>
    </source>
</evidence>
<keyword evidence="7" id="KW-0862">Zinc</keyword>
<dbReference type="Gene3D" id="3.40.50.300">
    <property type="entry name" value="P-loop containing nucleotide triphosphate hydrolases"/>
    <property type="match status" value="2"/>
</dbReference>
<feature type="region of interest" description="Disordered" evidence="10">
    <location>
        <begin position="902"/>
        <end position="924"/>
    </location>
</feature>
<dbReference type="CDD" id="cd18793">
    <property type="entry name" value="SF2_C_SNF"/>
    <property type="match status" value="1"/>
</dbReference>
<feature type="compositionally biased region" description="Basic and acidic residues" evidence="10">
    <location>
        <begin position="27"/>
        <end position="45"/>
    </location>
</feature>
<dbReference type="InterPro" id="IPR049730">
    <property type="entry name" value="SNF2/RAD54-like_C"/>
</dbReference>
<keyword evidence="5" id="KW-0378">Hydrolase</keyword>
<dbReference type="PROSITE" id="PS51192">
    <property type="entry name" value="HELICASE_ATP_BIND_1"/>
    <property type="match status" value="1"/>
</dbReference>
<evidence type="ECO:0000256" key="6">
    <source>
        <dbReference type="ARBA" id="ARBA00022806"/>
    </source>
</evidence>
<keyword evidence="6" id="KW-0347">Helicase</keyword>
<keyword evidence="15" id="KW-1185">Reference proteome</keyword>
<evidence type="ECO:0000256" key="4">
    <source>
        <dbReference type="ARBA" id="ARBA00022771"/>
    </source>
</evidence>
<dbReference type="CDD" id="cd16449">
    <property type="entry name" value="RING-HC"/>
    <property type="match status" value="1"/>
</dbReference>
<dbReference type="GO" id="GO:0008094">
    <property type="term" value="F:ATP-dependent activity, acting on DNA"/>
    <property type="evidence" value="ECO:0007669"/>
    <property type="project" value="TreeGrafter"/>
</dbReference>
<dbReference type="Proteomes" id="UP000824596">
    <property type="component" value="Unassembled WGS sequence"/>
</dbReference>
<feature type="region of interest" description="Disordered" evidence="10">
    <location>
        <begin position="849"/>
        <end position="886"/>
    </location>
</feature>
<dbReference type="InterPro" id="IPR027417">
    <property type="entry name" value="P-loop_NTPase"/>
</dbReference>
<dbReference type="InterPro" id="IPR000330">
    <property type="entry name" value="SNF2_N"/>
</dbReference>
<dbReference type="Gene3D" id="3.30.40.10">
    <property type="entry name" value="Zinc/RING finger domain, C3HC4 (zinc finger)"/>
    <property type="match status" value="1"/>
</dbReference>
<dbReference type="GeneID" id="68353471"/>
<dbReference type="GO" id="GO:0016787">
    <property type="term" value="F:hydrolase activity"/>
    <property type="evidence" value="ECO:0007669"/>
    <property type="project" value="UniProtKB-KW"/>
</dbReference>
<keyword evidence="4 9" id="KW-0863">Zinc-finger</keyword>
<dbReference type="GO" id="GO:0000724">
    <property type="term" value="P:double-strand break repair via homologous recombination"/>
    <property type="evidence" value="ECO:0007669"/>
    <property type="project" value="TreeGrafter"/>
</dbReference>
<evidence type="ECO:0000256" key="8">
    <source>
        <dbReference type="ARBA" id="ARBA00022840"/>
    </source>
</evidence>
<evidence type="ECO:0000256" key="5">
    <source>
        <dbReference type="ARBA" id="ARBA00022801"/>
    </source>
</evidence>
<dbReference type="GO" id="GO:0004386">
    <property type="term" value="F:helicase activity"/>
    <property type="evidence" value="ECO:0007669"/>
    <property type="project" value="UniProtKB-KW"/>
</dbReference>
<evidence type="ECO:0000313" key="14">
    <source>
        <dbReference type="EMBL" id="KAH0963914.1"/>
    </source>
</evidence>
<dbReference type="Pfam" id="PF00176">
    <property type="entry name" value="SNF2-rel_dom"/>
    <property type="match status" value="1"/>
</dbReference>
<dbReference type="RefSeq" id="XP_044721427.1">
    <property type="nucleotide sequence ID" value="XM_044862813.1"/>
</dbReference>
<evidence type="ECO:0000259" key="12">
    <source>
        <dbReference type="PROSITE" id="PS51192"/>
    </source>
</evidence>
<evidence type="ECO:0000256" key="2">
    <source>
        <dbReference type="ARBA" id="ARBA00022723"/>
    </source>
</evidence>
<dbReference type="PANTHER" id="PTHR45626:SF16">
    <property type="entry name" value="ATP-DEPENDENT HELICASE ULS1"/>
    <property type="match status" value="1"/>
</dbReference>
<dbReference type="PROSITE" id="PS51194">
    <property type="entry name" value="HELICASE_CTER"/>
    <property type="match status" value="1"/>
</dbReference>
<evidence type="ECO:0000259" key="13">
    <source>
        <dbReference type="PROSITE" id="PS51194"/>
    </source>
</evidence>
<gene>
    <name evidence="14" type="ORF">HRG_04342</name>
</gene>
<sequence>MAEPLDHDALADELVVQEVILDSLQGEHFDGAEQERQEARREIARLRALLSQPPGPAQTPNRDSSCDGDGRDDAQAQSRHSLPTSTTPTAAPPARLSASVEPASSRHSSAAFSTPRTPRMDNDIWRSPGARSLPSRKRECESPLLSIARGTAKARRITPTPQSNGFATPQDSSSSVIDIIDLTGHANSIPPRSGHSDAFSKIMASQMPNSHGQFVKREGPASRPPQALPMPGAYDARWDEPYGPNLYNSMPSTAFSGPGQSPFTTTPQAFPHKPLPSSTSFSPGALNQSPGVNGLPFSYGSPFAHPYQAGRPLAVGFAPASSMYAPPRTPALPSSGSVSLLDAIDKTSMLDYANQLDAEGNPFADRLSSFLDHAYHDPNVSEKELDELLQNIRPDMDIPDKHRDGTPAGLKQSLYHHQELALSWMKKMEEGSNKGGILADDMGLGKTISTLALMLARPAVGRPKTNLIIGPLSLVRQWEEEISKKTKLSHRMSVFVYHNTKATTDDLLRYDVVLTTYGTIAQELKRLEKFMEDNADRNIDFNDRANALKFPLLHPTKAVFHRVVLDEAQCIKNRKTKTAKACHALKSTYRWCLTGTPMMNGVLELFSLVQFLHIKPYCVWENFRQAFGILCGLKGDAKSVAMSRLRALLKAIMLRRKKDSQLNGKPILNLPSKDESIVYAKLSPDERGFYKQLEQKSQVLFSKYLREGSIGKNYSNILVLLLRMRQACCHPHLNLDVDDATQFGKEKVDEKMVQLIKGLSKATVERIKAIEAFECPICFDAVQSPSFFIPCGHDSCKDCVTRLVDNAAAANLQAGDESDKAKCPVCRGTFDGKKCFTYEAFRSVHMPETVVKQSEPGVEDSSSDDDSESESEVDTEEVNAKGNLRGFVVEDDDSDHVDHAMSQANKAEKTPKKNKKGKKKPADVKPSMLKSLRLEAIKNREAYKRYMRYLRKTWMPAAKVTECMNLLKKIQETGEKTIVFSQWTLLLDLLQVAMWHDKFKDKPERYDGSMSGEDRARAARDFRDRDNVKVMLVSLRAGNAGLNLTSANNVIIMDPFWNPYIEMQAVDRAYRIGQKLEVKVYRILTEETVEDRIIALQERKKAIVEAALDETESMKIGRLNVNELKFLFNTRD</sequence>
<dbReference type="InterPro" id="IPR038718">
    <property type="entry name" value="SNF2-like_sf"/>
</dbReference>
<dbReference type="InterPro" id="IPR018957">
    <property type="entry name" value="Znf_C3HC4_RING-type"/>
</dbReference>
<comment type="similarity">
    <text evidence="1">Belongs to the SNF2/RAD54 helicase family.</text>
</comment>
<dbReference type="PANTHER" id="PTHR45626">
    <property type="entry name" value="TRANSCRIPTION TERMINATION FACTOR 2-RELATED"/>
    <property type="match status" value="1"/>
</dbReference>
<keyword evidence="2" id="KW-0479">Metal-binding</keyword>
<dbReference type="SMART" id="SM00184">
    <property type="entry name" value="RING"/>
    <property type="match status" value="1"/>
</dbReference>
<evidence type="ECO:0000259" key="11">
    <source>
        <dbReference type="PROSITE" id="PS50089"/>
    </source>
</evidence>
<dbReference type="InterPro" id="IPR050628">
    <property type="entry name" value="SNF2_RAD54_helicase_TF"/>
</dbReference>
<feature type="domain" description="Helicase ATP-binding" evidence="12">
    <location>
        <begin position="427"/>
        <end position="615"/>
    </location>
</feature>
<dbReference type="GO" id="GO:0005634">
    <property type="term" value="C:nucleus"/>
    <property type="evidence" value="ECO:0007669"/>
    <property type="project" value="TreeGrafter"/>
</dbReference>
<dbReference type="InterPro" id="IPR001841">
    <property type="entry name" value="Znf_RING"/>
</dbReference>
<dbReference type="Pfam" id="PF00097">
    <property type="entry name" value="zf-C3HC4"/>
    <property type="match status" value="1"/>
</dbReference>
<dbReference type="InterPro" id="IPR014001">
    <property type="entry name" value="Helicase_ATP-bd"/>
</dbReference>
<name>A0A9P8N0X1_9HYPO</name>
<dbReference type="PROSITE" id="PS50089">
    <property type="entry name" value="ZF_RING_2"/>
    <property type="match status" value="1"/>
</dbReference>
<reference evidence="14" key="1">
    <citation type="submission" date="2021-09" db="EMBL/GenBank/DDBJ databases">
        <title>A high-quality genome of the endoparasitic fungus Hirsutella rhossiliensis with a comparison of Hirsutella genomes reveals transposable elements contributing to genome size variation.</title>
        <authorList>
            <person name="Lin R."/>
            <person name="Jiao Y."/>
            <person name="Sun X."/>
            <person name="Ling J."/>
            <person name="Xie B."/>
            <person name="Cheng X."/>
        </authorList>
    </citation>
    <scope>NUCLEOTIDE SEQUENCE</scope>
    <source>
        <strain evidence="14">HR02</strain>
    </source>
</reference>
<organism evidence="14 15">
    <name type="scientific">Hirsutella rhossiliensis</name>
    <dbReference type="NCBI Taxonomy" id="111463"/>
    <lineage>
        <taxon>Eukaryota</taxon>
        <taxon>Fungi</taxon>
        <taxon>Dikarya</taxon>
        <taxon>Ascomycota</taxon>
        <taxon>Pezizomycotina</taxon>
        <taxon>Sordariomycetes</taxon>
        <taxon>Hypocreomycetidae</taxon>
        <taxon>Hypocreales</taxon>
        <taxon>Ophiocordycipitaceae</taxon>
        <taxon>Hirsutella</taxon>
    </lineage>
</organism>
<dbReference type="GO" id="GO:0008270">
    <property type="term" value="F:zinc ion binding"/>
    <property type="evidence" value="ECO:0007669"/>
    <property type="project" value="UniProtKB-KW"/>
</dbReference>
<dbReference type="AlphaFoldDB" id="A0A9P8N0X1"/>
<dbReference type="InterPro" id="IPR013083">
    <property type="entry name" value="Znf_RING/FYVE/PHD"/>
</dbReference>
<feature type="compositionally biased region" description="Polar residues" evidence="10">
    <location>
        <begin position="105"/>
        <end position="116"/>
    </location>
</feature>
<dbReference type="EMBL" id="JAIZPD010000004">
    <property type="protein sequence ID" value="KAH0963914.1"/>
    <property type="molecule type" value="Genomic_DNA"/>
</dbReference>
<dbReference type="SUPFAM" id="SSF52540">
    <property type="entry name" value="P-loop containing nucleoside triphosphate hydrolases"/>
    <property type="match status" value="2"/>
</dbReference>
<proteinExistence type="inferred from homology"/>
<feature type="compositionally biased region" description="Acidic residues" evidence="10">
    <location>
        <begin position="857"/>
        <end position="877"/>
    </location>
</feature>
<dbReference type="InterPro" id="IPR001650">
    <property type="entry name" value="Helicase_C-like"/>
</dbReference>
<evidence type="ECO:0000256" key="3">
    <source>
        <dbReference type="ARBA" id="ARBA00022741"/>
    </source>
</evidence>
<dbReference type="CDD" id="cd18008">
    <property type="entry name" value="DEXDc_SHPRH-like"/>
    <property type="match status" value="1"/>
</dbReference>
<comment type="caution">
    <text evidence="14">The sequence shown here is derived from an EMBL/GenBank/DDBJ whole genome shotgun (WGS) entry which is preliminary data.</text>
</comment>
<evidence type="ECO:0000256" key="1">
    <source>
        <dbReference type="ARBA" id="ARBA00007025"/>
    </source>
</evidence>
<dbReference type="SMART" id="SM00490">
    <property type="entry name" value="HELICc"/>
    <property type="match status" value="1"/>
</dbReference>
<evidence type="ECO:0000256" key="7">
    <source>
        <dbReference type="ARBA" id="ARBA00022833"/>
    </source>
</evidence>
<feature type="compositionally biased region" description="Basic and acidic residues" evidence="10">
    <location>
        <begin position="64"/>
        <end position="74"/>
    </location>
</feature>